<proteinExistence type="predicted"/>
<dbReference type="Proteomes" id="UP000247922">
    <property type="component" value="Unassembled WGS sequence"/>
</dbReference>
<name>A0A2V3W375_9BACI</name>
<organism evidence="1 2">
    <name type="scientific">Streptohalobacillus salinus</name>
    <dbReference type="NCBI Taxonomy" id="621096"/>
    <lineage>
        <taxon>Bacteria</taxon>
        <taxon>Bacillati</taxon>
        <taxon>Bacillota</taxon>
        <taxon>Bacilli</taxon>
        <taxon>Bacillales</taxon>
        <taxon>Bacillaceae</taxon>
        <taxon>Streptohalobacillus</taxon>
    </lineage>
</organism>
<protein>
    <submittedName>
        <fullName evidence="1">Uncharacterized protein</fullName>
    </submittedName>
</protein>
<dbReference type="AlphaFoldDB" id="A0A2V3W375"/>
<comment type="caution">
    <text evidence="1">The sequence shown here is derived from an EMBL/GenBank/DDBJ whole genome shotgun (WGS) entry which is preliminary data.</text>
</comment>
<reference evidence="1 2" key="1">
    <citation type="submission" date="2018-05" db="EMBL/GenBank/DDBJ databases">
        <title>Genomic Encyclopedia of Type Strains, Phase IV (KMG-IV): sequencing the most valuable type-strain genomes for metagenomic binning, comparative biology and taxonomic classification.</title>
        <authorList>
            <person name="Goeker M."/>
        </authorList>
    </citation>
    <scope>NUCLEOTIDE SEQUENCE [LARGE SCALE GENOMIC DNA]</scope>
    <source>
        <strain evidence="1 2">DSM 22440</strain>
    </source>
</reference>
<accession>A0A2V3W375</accession>
<keyword evidence="2" id="KW-1185">Reference proteome</keyword>
<gene>
    <name evidence="1" type="ORF">DES38_1191</name>
</gene>
<evidence type="ECO:0000313" key="2">
    <source>
        <dbReference type="Proteomes" id="UP000247922"/>
    </source>
</evidence>
<sequence>MIMLGLMVSEAEMEELKYLVRREMEEILFDSEDPRIDERIKETLQTRYQVLFQLLKRIGTEQDVMPYLPRYNKNIVNT</sequence>
<dbReference type="EMBL" id="QJJR01000019">
    <property type="protein sequence ID" value="PXW86705.1"/>
    <property type="molecule type" value="Genomic_DNA"/>
</dbReference>
<evidence type="ECO:0000313" key="1">
    <source>
        <dbReference type="EMBL" id="PXW86705.1"/>
    </source>
</evidence>